<dbReference type="GO" id="GO:0008776">
    <property type="term" value="F:acetate kinase activity"/>
    <property type="evidence" value="ECO:0007669"/>
    <property type="project" value="UniProtKB-UniRule"/>
</dbReference>
<dbReference type="UniPathway" id="UPA00340">
    <property type="reaction ID" value="UER00458"/>
</dbReference>
<evidence type="ECO:0000256" key="1">
    <source>
        <dbReference type="ARBA" id="ARBA00008748"/>
    </source>
</evidence>
<dbReference type="SUPFAM" id="SSF53067">
    <property type="entry name" value="Actin-like ATPase domain"/>
    <property type="match status" value="2"/>
</dbReference>
<evidence type="ECO:0000256" key="7">
    <source>
        <dbReference type="ARBA" id="ARBA00022840"/>
    </source>
</evidence>
<evidence type="ECO:0000256" key="3">
    <source>
        <dbReference type="ARBA" id="ARBA00022679"/>
    </source>
</evidence>
<feature type="binding site" evidence="9">
    <location>
        <begin position="326"/>
        <end position="330"/>
    </location>
    <ligand>
        <name>ATP</name>
        <dbReference type="ChEBI" id="CHEBI:30616"/>
    </ligand>
</feature>
<dbReference type="EC" id="2.7.2.1" evidence="9"/>
<feature type="active site" description="Proton donor/acceptor" evidence="9">
    <location>
        <position position="145"/>
    </location>
</feature>
<dbReference type="PIRSF" id="PIRSF000722">
    <property type="entry name" value="Acetate_prop_kin"/>
    <property type="match status" value="1"/>
</dbReference>
<comment type="cofactor">
    <cofactor evidence="9">
        <name>Mg(2+)</name>
        <dbReference type="ChEBI" id="CHEBI:18420"/>
    </cofactor>
    <cofactor evidence="9">
        <name>Mn(2+)</name>
        <dbReference type="ChEBI" id="CHEBI:29035"/>
    </cofactor>
    <text evidence="9">Mg(2+). Can also accept Mn(2+).</text>
</comment>
<keyword evidence="8 9" id="KW-0460">Magnesium</keyword>
<feature type="binding site" evidence="9">
    <location>
        <position position="8"/>
    </location>
    <ligand>
        <name>Mg(2+)</name>
        <dbReference type="ChEBI" id="CHEBI:18420"/>
    </ligand>
</feature>
<keyword evidence="12" id="KW-1185">Reference proteome</keyword>
<evidence type="ECO:0000313" key="12">
    <source>
        <dbReference type="Proteomes" id="UP000002725"/>
    </source>
</evidence>
<dbReference type="InterPro" id="IPR023865">
    <property type="entry name" value="Aliphatic_acid_kinase_CS"/>
</dbReference>
<evidence type="ECO:0000256" key="4">
    <source>
        <dbReference type="ARBA" id="ARBA00022723"/>
    </source>
</evidence>
<proteinExistence type="inferred from homology"/>
<dbReference type="PANTHER" id="PTHR21060">
    <property type="entry name" value="ACETATE KINASE"/>
    <property type="match status" value="1"/>
</dbReference>
<dbReference type="PANTHER" id="PTHR21060:SF21">
    <property type="entry name" value="ACETATE KINASE"/>
    <property type="match status" value="1"/>
</dbReference>
<evidence type="ECO:0000256" key="10">
    <source>
        <dbReference type="RuleBase" id="RU003835"/>
    </source>
</evidence>
<evidence type="ECO:0000256" key="6">
    <source>
        <dbReference type="ARBA" id="ARBA00022777"/>
    </source>
</evidence>
<dbReference type="HOGENOM" id="CLU_020352_0_0_10"/>
<dbReference type="STRING" id="290512.Paes_1621"/>
<dbReference type="Pfam" id="PF00871">
    <property type="entry name" value="Acetate_kinase"/>
    <property type="match status" value="1"/>
</dbReference>
<comment type="pathway">
    <text evidence="9">Metabolic intermediate biosynthesis; acetyl-CoA biosynthesis; acetyl-CoA from acetate: step 1/2.</text>
</comment>
<comment type="subunit">
    <text evidence="9">Homodimer.</text>
</comment>
<reference evidence="11" key="1">
    <citation type="submission" date="2008-06" db="EMBL/GenBank/DDBJ databases">
        <title>Complete sequence of chromosome of Prosthecochloris aestuarii DSM 271.</title>
        <authorList>
            <consortium name="US DOE Joint Genome Institute"/>
            <person name="Lucas S."/>
            <person name="Copeland A."/>
            <person name="Lapidus A."/>
            <person name="Glavina del Rio T."/>
            <person name="Dalin E."/>
            <person name="Tice H."/>
            <person name="Bruce D."/>
            <person name="Goodwin L."/>
            <person name="Pitluck S."/>
            <person name="Schmutz J."/>
            <person name="Larimer F."/>
            <person name="Land M."/>
            <person name="Hauser L."/>
            <person name="Kyrpides N."/>
            <person name="Anderson I."/>
            <person name="Liu Z."/>
            <person name="Li T."/>
            <person name="Zhao F."/>
            <person name="Overmann J."/>
            <person name="Bryant D.A."/>
            <person name="Richardson P."/>
        </authorList>
    </citation>
    <scope>NUCLEOTIDE SEQUENCE [LARGE SCALE GENOMIC DNA]</scope>
    <source>
        <strain evidence="11">DSM 271</strain>
    </source>
</reference>
<dbReference type="GO" id="GO:0005829">
    <property type="term" value="C:cytosol"/>
    <property type="evidence" value="ECO:0007669"/>
    <property type="project" value="TreeGrafter"/>
</dbReference>
<keyword evidence="5 9" id="KW-0547">Nucleotide-binding</keyword>
<dbReference type="InterPro" id="IPR004372">
    <property type="entry name" value="Ac/propionate_kinase"/>
</dbReference>
<evidence type="ECO:0000313" key="11">
    <source>
        <dbReference type="EMBL" id="ACF46639.1"/>
    </source>
</evidence>
<sequence length="393" mass="41992">MSIVMAVNTGSSSIRFALYRMDQGEIPLYTGALTSIASKDAMFSVIDSDGHALIREAVCVADHGAACEHVFGWLHDSNTLRPDAVGHRIVHGGPLYSSPQVVSPALVESLHGLVVFAPQHLPQALQALDHASRLFPGSTQVACFDTAFHRSMPDVARLYALPEEVRRHGVQRYGFHGLSYQYLMSELERTVGTEIARGRLVLAHLGHGASMAAVKEGRSIDTTMGFSPAGGLVMSTRSGDLDPGVLLFLLEQEHMDAAAITTMINSGSGMLGLSGISGDMQMLLDAVGDSHRARQAVDLFCYQAKKTIGAFAAAMGGLDSVIFTGGIGEHSAVIRQRLCSGLGFLGIELDDGRNHHHEPVISGEASRVDIRVMATNEELMIARLVAAELSAHE</sequence>
<comment type="subcellular location">
    <subcellularLocation>
        <location evidence="9">Cytoplasm</location>
    </subcellularLocation>
</comment>
<feature type="site" description="Transition state stabilizer" evidence="9">
    <location>
        <position position="176"/>
    </location>
</feature>
<protein>
    <recommendedName>
        <fullName evidence="9">Acetate kinase</fullName>
        <ecNumber evidence="9">2.7.2.1</ecNumber>
    </recommendedName>
    <alternativeName>
        <fullName evidence="9">Acetokinase</fullName>
    </alternativeName>
</protein>
<evidence type="ECO:0000256" key="8">
    <source>
        <dbReference type="ARBA" id="ARBA00022842"/>
    </source>
</evidence>
<keyword evidence="4 9" id="KW-0479">Metal-binding</keyword>
<evidence type="ECO:0000256" key="2">
    <source>
        <dbReference type="ARBA" id="ARBA00022490"/>
    </source>
</evidence>
<keyword evidence="2 9" id="KW-0963">Cytoplasm</keyword>
<dbReference type="AlphaFoldDB" id="B4S9G9"/>
<comment type="similarity">
    <text evidence="1 9 10">Belongs to the acetokinase family.</text>
</comment>
<evidence type="ECO:0000256" key="5">
    <source>
        <dbReference type="ARBA" id="ARBA00022741"/>
    </source>
</evidence>
<dbReference type="EMBL" id="CP001108">
    <property type="protein sequence ID" value="ACF46639.1"/>
    <property type="molecule type" value="Genomic_DNA"/>
</dbReference>
<dbReference type="Proteomes" id="UP000002725">
    <property type="component" value="Chromosome"/>
</dbReference>
<comment type="caution">
    <text evidence="9">Lacks conserved residue(s) required for the propagation of feature annotation.</text>
</comment>
<organism evidence="11 12">
    <name type="scientific">Prosthecochloris aestuarii (strain DSM 271 / SK 413)</name>
    <dbReference type="NCBI Taxonomy" id="290512"/>
    <lineage>
        <taxon>Bacteria</taxon>
        <taxon>Pseudomonadati</taxon>
        <taxon>Chlorobiota</taxon>
        <taxon>Chlorobiia</taxon>
        <taxon>Chlorobiales</taxon>
        <taxon>Chlorobiaceae</taxon>
        <taxon>Prosthecochloris</taxon>
    </lineage>
</organism>
<dbReference type="Gene3D" id="3.30.420.40">
    <property type="match status" value="2"/>
</dbReference>
<dbReference type="HAMAP" id="MF_00020">
    <property type="entry name" value="Acetate_kinase"/>
    <property type="match status" value="1"/>
</dbReference>
<feature type="binding site" evidence="9">
    <location>
        <begin position="204"/>
        <end position="208"/>
    </location>
    <ligand>
        <name>ATP</name>
        <dbReference type="ChEBI" id="CHEBI:30616"/>
    </ligand>
</feature>
<dbReference type="PROSITE" id="PS01076">
    <property type="entry name" value="ACETATE_KINASE_2"/>
    <property type="match status" value="1"/>
</dbReference>
<dbReference type="KEGG" id="paa:Paes_1621"/>
<keyword evidence="6 9" id="KW-0418">Kinase</keyword>
<dbReference type="GO" id="GO:0006085">
    <property type="term" value="P:acetyl-CoA biosynthetic process"/>
    <property type="evidence" value="ECO:0007669"/>
    <property type="project" value="UniProtKB-UniRule"/>
</dbReference>
<comment type="function">
    <text evidence="9">Catalyzes the formation of acetyl phosphate from acetate and ATP. Can also catalyze the reverse reaction.</text>
</comment>
<dbReference type="GO" id="GO:0005524">
    <property type="term" value="F:ATP binding"/>
    <property type="evidence" value="ECO:0007669"/>
    <property type="project" value="UniProtKB-KW"/>
</dbReference>
<comment type="catalytic activity">
    <reaction evidence="9">
        <text>acetate + ATP = acetyl phosphate + ADP</text>
        <dbReference type="Rhea" id="RHEA:11352"/>
        <dbReference type="ChEBI" id="CHEBI:22191"/>
        <dbReference type="ChEBI" id="CHEBI:30089"/>
        <dbReference type="ChEBI" id="CHEBI:30616"/>
        <dbReference type="ChEBI" id="CHEBI:456216"/>
        <dbReference type="EC" id="2.7.2.1"/>
    </reaction>
</comment>
<keyword evidence="7 9" id="KW-0067">ATP-binding</keyword>
<gene>
    <name evidence="9" type="primary">ackA</name>
    <name evidence="11" type="ordered locus">Paes_1621</name>
</gene>
<feature type="binding site" evidence="9">
    <location>
        <position position="377"/>
    </location>
    <ligand>
        <name>Mg(2+)</name>
        <dbReference type="ChEBI" id="CHEBI:18420"/>
    </ligand>
</feature>
<dbReference type="GO" id="GO:0000287">
    <property type="term" value="F:magnesium ion binding"/>
    <property type="evidence" value="ECO:0007669"/>
    <property type="project" value="UniProtKB-UniRule"/>
</dbReference>
<dbReference type="PRINTS" id="PR00471">
    <property type="entry name" value="ACETATEKNASE"/>
</dbReference>
<evidence type="ECO:0000256" key="9">
    <source>
        <dbReference type="HAMAP-Rule" id="MF_00020"/>
    </source>
</evidence>
<accession>B4S9G9</accession>
<keyword evidence="3 9" id="KW-0808">Transferase</keyword>
<feature type="site" description="Transition state stabilizer" evidence="9">
    <location>
        <position position="237"/>
    </location>
</feature>
<name>B4S9G9_PROA2</name>
<dbReference type="InterPro" id="IPR000890">
    <property type="entry name" value="Aliphatic_acid_kin_short-chain"/>
</dbReference>
<dbReference type="InterPro" id="IPR043129">
    <property type="entry name" value="ATPase_NBD"/>
</dbReference>
<dbReference type="eggNOG" id="COG0282">
    <property type="taxonomic scope" value="Bacteria"/>
</dbReference>
<dbReference type="GO" id="GO:0006083">
    <property type="term" value="P:acetate metabolic process"/>
    <property type="evidence" value="ECO:0007669"/>
    <property type="project" value="TreeGrafter"/>
</dbReference>
<dbReference type="NCBIfam" id="TIGR00016">
    <property type="entry name" value="ackA"/>
    <property type="match status" value="1"/>
</dbReference>
<feature type="binding site" evidence="9">
    <location>
        <position position="88"/>
    </location>
    <ligand>
        <name>substrate</name>
    </ligand>
</feature>